<evidence type="ECO:0000313" key="2">
    <source>
        <dbReference type="Proteomes" id="UP000198932"/>
    </source>
</evidence>
<sequence>MPIGESRAGAHRYSFVRRFGTLVSRTRTYRCLNCLDETVTRSFDTSHLSMTCPDCGSFERFANESVIERFESLEASPPAELDWDRLERREKLLVAERLARTDKTLADFDVVGGDATEG</sequence>
<dbReference type="AlphaFoldDB" id="A0A1I6GA92"/>
<organism evidence="1 2">
    <name type="scientific">Halorubrum sodomense</name>
    <dbReference type="NCBI Taxonomy" id="35743"/>
    <lineage>
        <taxon>Archaea</taxon>
        <taxon>Methanobacteriati</taxon>
        <taxon>Methanobacteriota</taxon>
        <taxon>Stenosarchaea group</taxon>
        <taxon>Halobacteria</taxon>
        <taxon>Halobacteriales</taxon>
        <taxon>Haloferacaceae</taxon>
        <taxon>Halorubrum</taxon>
    </lineage>
</organism>
<name>A0A1I6GA92_HALSD</name>
<dbReference type="EMBL" id="FOYN01000002">
    <property type="protein sequence ID" value="SFR39113.1"/>
    <property type="molecule type" value="Genomic_DNA"/>
</dbReference>
<proteinExistence type="predicted"/>
<dbReference type="Proteomes" id="UP000198932">
    <property type="component" value="Unassembled WGS sequence"/>
</dbReference>
<evidence type="ECO:0000313" key="1">
    <source>
        <dbReference type="EMBL" id="SFR39113.1"/>
    </source>
</evidence>
<reference evidence="2" key="1">
    <citation type="submission" date="2016-10" db="EMBL/GenBank/DDBJ databases">
        <authorList>
            <person name="Varghese N."/>
            <person name="Submissions S."/>
        </authorList>
    </citation>
    <scope>NUCLEOTIDE SEQUENCE [LARGE SCALE GENOMIC DNA]</scope>
    <source>
        <strain evidence="2">RD 26</strain>
    </source>
</reference>
<dbReference type="STRING" id="35743.SAMN04487937_1794"/>
<accession>A0A1I6GA92</accession>
<keyword evidence="2" id="KW-1185">Reference proteome</keyword>
<gene>
    <name evidence="1" type="ORF">SAMN04487937_1794</name>
</gene>
<protein>
    <submittedName>
        <fullName evidence="1">Uncharacterized protein</fullName>
    </submittedName>
</protein>